<accession>M2ZWW0</accession>
<dbReference type="PANTHER" id="PTHR28620:SF1">
    <property type="entry name" value="CENP-V_GFA DOMAIN-CONTAINING PROTEIN"/>
    <property type="match status" value="1"/>
</dbReference>
<feature type="domain" description="CENP-V/GFA" evidence="4">
    <location>
        <begin position="8"/>
        <end position="154"/>
    </location>
</feature>
<keyword evidence="2" id="KW-0479">Metal-binding</keyword>
<dbReference type="PANTHER" id="PTHR28620">
    <property type="entry name" value="CENTROMERE PROTEIN V"/>
    <property type="match status" value="1"/>
</dbReference>
<evidence type="ECO:0000259" key="4">
    <source>
        <dbReference type="PROSITE" id="PS51891"/>
    </source>
</evidence>
<dbReference type="GO" id="GO:0016846">
    <property type="term" value="F:carbon-sulfur lyase activity"/>
    <property type="evidence" value="ECO:0007669"/>
    <property type="project" value="InterPro"/>
</dbReference>
<dbReference type="GeneID" id="19341851"/>
<dbReference type="EMBL" id="KB446558">
    <property type="protein sequence ID" value="EME83484.1"/>
    <property type="molecule type" value="Genomic_DNA"/>
</dbReference>
<dbReference type="Proteomes" id="UP000016932">
    <property type="component" value="Unassembled WGS sequence"/>
</dbReference>
<gene>
    <name evidence="5" type="ORF">MYCFIDRAFT_81662</name>
</gene>
<proteinExistence type="inferred from homology"/>
<dbReference type="KEGG" id="pfj:MYCFIDRAFT_81662"/>
<comment type="similarity">
    <text evidence="1">Belongs to the Gfa family.</text>
</comment>
<evidence type="ECO:0000256" key="1">
    <source>
        <dbReference type="ARBA" id="ARBA00005495"/>
    </source>
</evidence>
<name>M2ZWW0_PSEFD</name>
<evidence type="ECO:0000313" key="6">
    <source>
        <dbReference type="Proteomes" id="UP000016932"/>
    </source>
</evidence>
<evidence type="ECO:0000256" key="3">
    <source>
        <dbReference type="ARBA" id="ARBA00022833"/>
    </source>
</evidence>
<evidence type="ECO:0000313" key="5">
    <source>
        <dbReference type="EMBL" id="EME83484.1"/>
    </source>
</evidence>
<keyword evidence="6" id="KW-1185">Reference proteome</keyword>
<dbReference type="SUPFAM" id="SSF51316">
    <property type="entry name" value="Mss4-like"/>
    <property type="match status" value="1"/>
</dbReference>
<dbReference type="eggNOG" id="ENOG502SWXF">
    <property type="taxonomic scope" value="Eukaryota"/>
</dbReference>
<dbReference type="InterPro" id="IPR006913">
    <property type="entry name" value="CENP-V/GFA"/>
</dbReference>
<keyword evidence="3" id="KW-0862">Zinc</keyword>
<protein>
    <recommendedName>
        <fullName evidence="4">CENP-V/GFA domain-containing protein</fullName>
    </recommendedName>
</protein>
<reference evidence="5 6" key="1">
    <citation type="journal article" date="2012" name="PLoS Pathog.">
        <title>Diverse lifestyles and strategies of plant pathogenesis encoded in the genomes of eighteen Dothideomycetes fungi.</title>
        <authorList>
            <person name="Ohm R.A."/>
            <person name="Feau N."/>
            <person name="Henrissat B."/>
            <person name="Schoch C.L."/>
            <person name="Horwitz B.A."/>
            <person name="Barry K.W."/>
            <person name="Condon B.J."/>
            <person name="Copeland A.C."/>
            <person name="Dhillon B."/>
            <person name="Glaser F."/>
            <person name="Hesse C.N."/>
            <person name="Kosti I."/>
            <person name="LaButti K."/>
            <person name="Lindquist E.A."/>
            <person name="Lucas S."/>
            <person name="Salamov A.A."/>
            <person name="Bradshaw R.E."/>
            <person name="Ciuffetti L."/>
            <person name="Hamelin R.C."/>
            <person name="Kema G.H.J."/>
            <person name="Lawrence C."/>
            <person name="Scott J.A."/>
            <person name="Spatafora J.W."/>
            <person name="Turgeon B.G."/>
            <person name="de Wit P.J.G.M."/>
            <person name="Zhong S."/>
            <person name="Goodwin S.B."/>
            <person name="Grigoriev I.V."/>
        </authorList>
    </citation>
    <scope>NUCLEOTIDE SEQUENCE [LARGE SCALE GENOMIC DNA]</scope>
    <source>
        <strain evidence="5 6">CIRAD86</strain>
    </source>
</reference>
<dbReference type="HOGENOM" id="CLU_087334_0_0_1"/>
<dbReference type="InterPro" id="IPR052355">
    <property type="entry name" value="CENP-V-like"/>
</dbReference>
<sequence>MSEEKQEIKGGCHCGKIKYTFRIPVPSAGKGQLTATRCNCTFCTKFSTTNLMLPDPDKADFTLLTESTAPRSSLGNYQPRVKSLSRFFCQDCGAHVWMEGYFEHEGMKFDVFAVNLASVDQPQDGIDLKDVKIKYFGELEAKGKGMETRDEPWEHGLL</sequence>
<dbReference type="AlphaFoldDB" id="M2ZWW0"/>
<organism evidence="5 6">
    <name type="scientific">Pseudocercospora fijiensis (strain CIRAD86)</name>
    <name type="common">Black leaf streak disease fungus</name>
    <name type="synonym">Mycosphaerella fijiensis</name>
    <dbReference type="NCBI Taxonomy" id="383855"/>
    <lineage>
        <taxon>Eukaryota</taxon>
        <taxon>Fungi</taxon>
        <taxon>Dikarya</taxon>
        <taxon>Ascomycota</taxon>
        <taxon>Pezizomycotina</taxon>
        <taxon>Dothideomycetes</taxon>
        <taxon>Dothideomycetidae</taxon>
        <taxon>Mycosphaerellales</taxon>
        <taxon>Mycosphaerellaceae</taxon>
        <taxon>Pseudocercospora</taxon>
    </lineage>
</organism>
<dbReference type="GO" id="GO:0046872">
    <property type="term" value="F:metal ion binding"/>
    <property type="evidence" value="ECO:0007669"/>
    <property type="project" value="UniProtKB-KW"/>
</dbReference>
<dbReference type="OrthoDB" id="2993351at2759"/>
<dbReference type="InterPro" id="IPR011057">
    <property type="entry name" value="Mss4-like_sf"/>
</dbReference>
<dbReference type="PROSITE" id="PS51891">
    <property type="entry name" value="CENP_V_GFA"/>
    <property type="match status" value="1"/>
</dbReference>
<dbReference type="Gene3D" id="2.170.150.70">
    <property type="match status" value="1"/>
</dbReference>
<dbReference type="Pfam" id="PF04828">
    <property type="entry name" value="GFA"/>
    <property type="match status" value="1"/>
</dbReference>
<dbReference type="RefSeq" id="XP_007926022.1">
    <property type="nucleotide sequence ID" value="XM_007927831.1"/>
</dbReference>
<dbReference type="VEuPathDB" id="FungiDB:MYCFIDRAFT_81662"/>
<evidence type="ECO:0000256" key="2">
    <source>
        <dbReference type="ARBA" id="ARBA00022723"/>
    </source>
</evidence>